<sequence>MTAPVVISQYWAVDAIEPVDAIAGLKEQLLALDELPGHVTLVSAGEVGVLRDPLVIEFHLWLQAYCQVTFVSAACTSLHAGILDFYHSGLTATLVISLELDKAFQQACLNSLGIGNEKDQDGLDVVPGLGFIALKKLDKDKAPAAHELLIEKCQLLSQPGGMRGTHTLIGRLSQQLQALPKEVLPVSFDICSSWGKSLLMGLNIRLAGKRQPVEWLASIESCQRHYLSLKPLFELQLYKEKLKENSLLLFTLGGGGRVGILQLGCSNSKTSGEPELPKASFEQQSLADDIKGYELALNLLGDDKPAGYQQIRDTLKYPHSRYRGMDNHYFKW</sequence>
<evidence type="ECO:0000313" key="1">
    <source>
        <dbReference type="EMBL" id="WDE09095.1"/>
    </source>
</evidence>
<reference evidence="1 2" key="1">
    <citation type="journal article" date="2015" name="Genome Announc.">
        <title>Draft Genome Sequences of Marine Isolates of Thalassomonas viridans and Thalassomonas actiniarum.</title>
        <authorList>
            <person name="Olonade I."/>
            <person name="van Zyl L.J."/>
            <person name="Trindade M."/>
        </authorList>
    </citation>
    <scope>NUCLEOTIDE SEQUENCE [LARGE SCALE GENOMIC DNA]</scope>
    <source>
        <strain evidence="1 2">XOM25</strain>
    </source>
</reference>
<evidence type="ECO:0000313" key="2">
    <source>
        <dbReference type="Proteomes" id="UP000032352"/>
    </source>
</evidence>
<accession>A0AAE9ZBA5</accession>
<name>A0AAE9ZBA5_9GAMM</name>
<proteinExistence type="predicted"/>
<dbReference type="RefSeq" id="WP_044842330.1">
    <property type="nucleotide sequence ID" value="NZ_CP059734.1"/>
</dbReference>
<organism evidence="1 2">
    <name type="scientific">Thalassomonas viridans</name>
    <dbReference type="NCBI Taxonomy" id="137584"/>
    <lineage>
        <taxon>Bacteria</taxon>
        <taxon>Pseudomonadati</taxon>
        <taxon>Pseudomonadota</taxon>
        <taxon>Gammaproteobacteria</taxon>
        <taxon>Alteromonadales</taxon>
        <taxon>Colwelliaceae</taxon>
        <taxon>Thalassomonas</taxon>
    </lineage>
</organism>
<reference evidence="1 2" key="2">
    <citation type="journal article" date="2022" name="Mar. Drugs">
        <title>Bioassay-Guided Fractionation Leads to the Detection of Cholic Acid Generated by the Rare Thalassomonas sp.</title>
        <authorList>
            <person name="Pheiffer F."/>
            <person name="Schneider Y.K."/>
            <person name="Hansen E.H."/>
            <person name="Andersen J.H."/>
            <person name="Isaksson J."/>
            <person name="Busche T."/>
            <person name="R C."/>
            <person name="Kalinowski J."/>
            <person name="Zyl L.V."/>
            <person name="Trindade M."/>
        </authorList>
    </citation>
    <scope>NUCLEOTIDE SEQUENCE [LARGE SCALE GENOMIC DNA]</scope>
    <source>
        <strain evidence="1 2">XOM25</strain>
    </source>
</reference>
<protein>
    <submittedName>
        <fullName evidence="1">Uncharacterized protein</fullName>
    </submittedName>
</protein>
<dbReference type="KEGG" id="tvd:SG34_030465"/>
<dbReference type="AlphaFoldDB" id="A0AAE9ZBA5"/>
<gene>
    <name evidence="1" type="ORF">SG34_030465</name>
</gene>
<dbReference type="EMBL" id="CP059734">
    <property type="protein sequence ID" value="WDE09095.1"/>
    <property type="molecule type" value="Genomic_DNA"/>
</dbReference>
<dbReference type="Proteomes" id="UP000032352">
    <property type="component" value="Chromosome pTvir"/>
</dbReference>
<keyword evidence="2" id="KW-1185">Reference proteome</keyword>